<dbReference type="Proteomes" id="UP001379533">
    <property type="component" value="Chromosome"/>
</dbReference>
<name>A0ABZ2K0J8_9BACT</name>
<dbReference type="Pfam" id="PF05638">
    <property type="entry name" value="T6SS_HCP"/>
    <property type="match status" value="1"/>
</dbReference>
<proteinExistence type="predicted"/>
<dbReference type="SUPFAM" id="SSF141452">
    <property type="entry name" value="Hcp1-like"/>
    <property type="match status" value="1"/>
</dbReference>
<dbReference type="NCBIfam" id="TIGR03344">
    <property type="entry name" value="VI_effect_Hcp1"/>
    <property type="match status" value="1"/>
</dbReference>
<dbReference type="InterPro" id="IPR036624">
    <property type="entry name" value="Hcp1-lik_sf"/>
</dbReference>
<protein>
    <submittedName>
        <fullName evidence="1">Type VI secretion system tube protein Hcp</fullName>
    </submittedName>
</protein>
<accession>A0ABZ2K0J8</accession>
<dbReference type="InterPro" id="IPR008514">
    <property type="entry name" value="T6SS_Hcp"/>
</dbReference>
<dbReference type="Gene3D" id="2.30.110.20">
    <property type="entry name" value="Hcp1-like"/>
    <property type="match status" value="1"/>
</dbReference>
<keyword evidence="2" id="KW-1185">Reference proteome</keyword>
<dbReference type="EMBL" id="CP089982">
    <property type="protein sequence ID" value="WXA92127.1"/>
    <property type="molecule type" value="Genomic_DNA"/>
</dbReference>
<organism evidence="1 2">
    <name type="scientific">Pendulispora brunnea</name>
    <dbReference type="NCBI Taxonomy" id="2905690"/>
    <lineage>
        <taxon>Bacteria</taxon>
        <taxon>Pseudomonadati</taxon>
        <taxon>Myxococcota</taxon>
        <taxon>Myxococcia</taxon>
        <taxon>Myxococcales</taxon>
        <taxon>Sorangiineae</taxon>
        <taxon>Pendulisporaceae</taxon>
        <taxon>Pendulispora</taxon>
    </lineage>
</organism>
<reference evidence="1 2" key="1">
    <citation type="submission" date="2021-12" db="EMBL/GenBank/DDBJ databases">
        <title>Discovery of the Pendulisporaceae a myxobacterial family with distinct sporulation behavior and unique specialized metabolism.</title>
        <authorList>
            <person name="Garcia R."/>
            <person name="Popoff A."/>
            <person name="Bader C.D."/>
            <person name="Loehr J."/>
            <person name="Walesch S."/>
            <person name="Walt C."/>
            <person name="Boldt J."/>
            <person name="Bunk B."/>
            <person name="Haeckl F.J.F.P.J."/>
            <person name="Gunesch A.P."/>
            <person name="Birkelbach J."/>
            <person name="Nuebel U."/>
            <person name="Pietschmann T."/>
            <person name="Bach T."/>
            <person name="Mueller R."/>
        </authorList>
    </citation>
    <scope>NUCLEOTIDE SEQUENCE [LARGE SCALE GENOMIC DNA]</scope>
    <source>
        <strain evidence="1 2">MSr12523</strain>
    </source>
</reference>
<evidence type="ECO:0000313" key="2">
    <source>
        <dbReference type="Proteomes" id="UP001379533"/>
    </source>
</evidence>
<gene>
    <name evidence="1" type="primary">hcp</name>
    <name evidence="1" type="ORF">LZC95_37450</name>
</gene>
<sequence>MAFEFYVAIKGKNQKQFKPETKKKGRSEKFIPCVKFQMASLVPTDVNSGEAKGHRQHKPLIITKEWGASSPQILQAHWTNEVIEEVIIEVVSRAADGKNEIVVEQIKLTDATIVSVDRYSENATKAAKEADVMHLEDVGFRFRKIEVENKEAGTATSDDWYQPGA</sequence>
<dbReference type="RefSeq" id="WP_394842745.1">
    <property type="nucleotide sequence ID" value="NZ_CP089982.1"/>
</dbReference>
<evidence type="ECO:0000313" key="1">
    <source>
        <dbReference type="EMBL" id="WXA92127.1"/>
    </source>
</evidence>